<reference evidence="4" key="1">
    <citation type="submission" date="2024-06" db="EMBL/GenBank/DDBJ databases">
        <authorList>
            <person name="Sun Y."/>
        </authorList>
    </citation>
    <scope>NUCLEOTIDE SEQUENCE</scope>
    <source>
        <strain evidence="4">IGA1.0</strain>
    </source>
</reference>
<keyword evidence="3" id="KW-1133">Transmembrane helix</keyword>
<dbReference type="EMBL" id="CP157948">
    <property type="protein sequence ID" value="XBS90904.1"/>
    <property type="molecule type" value="Genomic_DNA"/>
</dbReference>
<keyword evidence="3" id="KW-0812">Transmembrane</keyword>
<dbReference type="AlphaFoldDB" id="A0AAU7QNA6"/>
<feature type="transmembrane region" description="Helical" evidence="3">
    <location>
        <begin position="401"/>
        <end position="419"/>
    </location>
</feature>
<feature type="transmembrane region" description="Helical" evidence="3">
    <location>
        <begin position="77"/>
        <end position="95"/>
    </location>
</feature>
<dbReference type="PANTHER" id="PTHR44227:SF3">
    <property type="entry name" value="PROTEIN O-MANNOSYL-TRANSFERASE TMTC4"/>
    <property type="match status" value="1"/>
</dbReference>
<proteinExistence type="predicted"/>
<dbReference type="PANTHER" id="PTHR44227">
    <property type="match status" value="1"/>
</dbReference>
<dbReference type="InterPro" id="IPR052346">
    <property type="entry name" value="O-mannosyl-transferase_TMTC"/>
</dbReference>
<gene>
    <name evidence="4" type="ORF">ABNK63_04455</name>
</gene>
<dbReference type="RefSeq" id="WP_350016810.1">
    <property type="nucleotide sequence ID" value="NZ_CP157948.1"/>
</dbReference>
<feature type="transmembrane region" description="Helical" evidence="3">
    <location>
        <begin position="101"/>
        <end position="118"/>
    </location>
</feature>
<accession>A0AAU7QNA6</accession>
<dbReference type="InterPro" id="IPR011990">
    <property type="entry name" value="TPR-like_helical_dom_sf"/>
</dbReference>
<evidence type="ECO:0008006" key="5">
    <source>
        <dbReference type="Google" id="ProtNLM"/>
    </source>
</evidence>
<feature type="transmembrane region" description="Helical" evidence="3">
    <location>
        <begin position="20"/>
        <end position="40"/>
    </location>
</feature>
<evidence type="ECO:0000256" key="3">
    <source>
        <dbReference type="SAM" id="Phobius"/>
    </source>
</evidence>
<feature type="transmembrane region" description="Helical" evidence="3">
    <location>
        <begin position="244"/>
        <end position="265"/>
    </location>
</feature>
<feature type="transmembrane region" description="Helical" evidence="3">
    <location>
        <begin position="346"/>
        <end position="365"/>
    </location>
</feature>
<keyword evidence="2" id="KW-0802">TPR repeat</keyword>
<evidence type="ECO:0000256" key="2">
    <source>
        <dbReference type="ARBA" id="ARBA00022803"/>
    </source>
</evidence>
<organism evidence="4">
    <name type="scientific">Rhodanobacter sp. IGA1.0</name>
    <dbReference type="NCBI Taxonomy" id="3158582"/>
    <lineage>
        <taxon>Bacteria</taxon>
        <taxon>Pseudomonadati</taxon>
        <taxon>Pseudomonadota</taxon>
        <taxon>Gammaproteobacteria</taxon>
        <taxon>Lysobacterales</taxon>
        <taxon>Rhodanobacteraceae</taxon>
        <taxon>Rhodanobacter</taxon>
    </lineage>
</organism>
<keyword evidence="1" id="KW-0677">Repeat</keyword>
<feature type="transmembrane region" description="Helical" evidence="3">
    <location>
        <begin position="317"/>
        <end position="339"/>
    </location>
</feature>
<dbReference type="Gene3D" id="1.25.40.10">
    <property type="entry name" value="Tetratricopeptide repeat domain"/>
    <property type="match status" value="1"/>
</dbReference>
<sequence length="651" mass="72419">MKFLADQALQRRLLQSALPVFMLVILAVVFWPGLTGDFIFDDFPAIVHNDLFKVVDWNSAAWEEIWRWSMRYLQRPFAMATFALNFAFGSGTWGFKATNLALHLINTVLVMLLALRLLGSGLSPNTTHADATFDSRTRLWAISLATAWAIHPLQVSTVLYVVQRMEILGFTFTLLALLAYLRARRRQQAGQRGWPWLLASLGATIVGLGAKETVVLVAGYALLLELTILRFETDSVAKTLAWKIFYASGSVLAVLVLALYVVPHYGTSEYFSYRDFTPMQRELTQLRVLPMYLGWCILPLPRAMHFYYDNYPISTGWLSPTTTLAGGLFLLALVAVAWSVRRKRPLLALGIGWFLMAHALTSAPFSLELVFEHRNYPALFGVLLAITDLIWLATRHAHPRLPAIVATIFLVAMGFFTLLRASTWGNPLLLATTLAQDNPMSPRASLGLARYYMAMANDNPESSMFARGIRELERGAALPKSSPLAEQGLLMTAAAAGLPQRPEWWNSLIHKLQERPVGSQELQTLQELGGAAINDGLALDPQRLSEAYLTVLQRSPDNATLHVQYADVATTVLRDRGLAIKHLETAVELKVGDSSYIKRLATHLTELHRPHEMLAVIAKAQALRPSLQHDLTLVALRTKADQDIQGSAEAN</sequence>
<name>A0AAU7QNA6_9GAMM</name>
<evidence type="ECO:0000313" key="4">
    <source>
        <dbReference type="EMBL" id="XBS90904.1"/>
    </source>
</evidence>
<feature type="transmembrane region" description="Helical" evidence="3">
    <location>
        <begin position="377"/>
        <end position="394"/>
    </location>
</feature>
<protein>
    <recommendedName>
        <fullName evidence="5">Tetratricopeptide repeat protein</fullName>
    </recommendedName>
</protein>
<evidence type="ECO:0000256" key="1">
    <source>
        <dbReference type="ARBA" id="ARBA00022737"/>
    </source>
</evidence>
<keyword evidence="3" id="KW-0472">Membrane</keyword>
<feature type="transmembrane region" description="Helical" evidence="3">
    <location>
        <begin position="195"/>
        <end position="224"/>
    </location>
</feature>
<feature type="transmembrane region" description="Helical" evidence="3">
    <location>
        <begin position="167"/>
        <end position="183"/>
    </location>
</feature>